<protein>
    <submittedName>
        <fullName evidence="1">Uncharacterized protein</fullName>
    </submittedName>
</protein>
<dbReference type="AlphaFoldDB" id="A0A024GA13"/>
<reference evidence="1 2" key="1">
    <citation type="submission" date="2012-05" db="EMBL/GenBank/DDBJ databases">
        <title>Recombination and specialization in a pathogen metapopulation.</title>
        <authorList>
            <person name="Gardiner A."/>
            <person name="Kemen E."/>
            <person name="Schultz-Larsen T."/>
            <person name="MacLean D."/>
            <person name="Van Oosterhout C."/>
            <person name="Jones J.D.G."/>
        </authorList>
    </citation>
    <scope>NUCLEOTIDE SEQUENCE [LARGE SCALE GENOMIC DNA]</scope>
    <source>
        <strain evidence="1 2">Ac Nc2</strain>
    </source>
</reference>
<comment type="caution">
    <text evidence="1">The sequence shown here is derived from an EMBL/GenBank/DDBJ whole genome shotgun (WGS) entry which is preliminary data.</text>
</comment>
<proteinExistence type="predicted"/>
<dbReference type="InParanoid" id="A0A024GA13"/>
<organism evidence="1 2">
    <name type="scientific">Albugo candida</name>
    <dbReference type="NCBI Taxonomy" id="65357"/>
    <lineage>
        <taxon>Eukaryota</taxon>
        <taxon>Sar</taxon>
        <taxon>Stramenopiles</taxon>
        <taxon>Oomycota</taxon>
        <taxon>Peronosporomycetes</taxon>
        <taxon>Albuginales</taxon>
        <taxon>Albuginaceae</taxon>
        <taxon>Albugo</taxon>
    </lineage>
</organism>
<gene>
    <name evidence="1" type="ORF">BN9_043870</name>
</gene>
<name>A0A024GA13_9STRA</name>
<evidence type="ECO:0000313" key="1">
    <source>
        <dbReference type="EMBL" id="CCI43603.1"/>
    </source>
</evidence>
<dbReference type="Proteomes" id="UP000053237">
    <property type="component" value="Unassembled WGS sequence"/>
</dbReference>
<sequence length="125" mass="15048">MLSAIKGETRKKKNGAYIQRRCTWSSRETLSAKGYIFDVYHQKKIWKSLMNDGKFFPFVRLLTLRFYKMFLICDQNSFQQCRKKNSHMKLCAFCRYSDHTENLINRIDHIYQALQLTLQTTLSRY</sequence>
<dbReference type="EMBL" id="CAIX01000052">
    <property type="protein sequence ID" value="CCI43603.1"/>
    <property type="molecule type" value="Genomic_DNA"/>
</dbReference>
<evidence type="ECO:0000313" key="2">
    <source>
        <dbReference type="Proteomes" id="UP000053237"/>
    </source>
</evidence>
<accession>A0A024GA13</accession>
<keyword evidence="2" id="KW-1185">Reference proteome</keyword>